<dbReference type="InterPro" id="IPR036047">
    <property type="entry name" value="F-box-like_dom_sf"/>
</dbReference>
<dbReference type="Pfam" id="PF00646">
    <property type="entry name" value="F-box"/>
    <property type="match status" value="1"/>
</dbReference>
<dbReference type="Proteomes" id="UP000238479">
    <property type="component" value="Chromosome 5"/>
</dbReference>
<sequence>MSDHLPEGIISEILKRLPVKSVIRCCLVCRSWKSLIESSTHLSRKVQSNNQNDPHFLLVNPPLNWCFWDVGDYINIENPCLYLTESIFPKGERLVVKNFNVVGTCNGLVCFAFDFAYYGCIAVIWNPCIRKYVTLPKRRVSNPKGGSDFNIASYAFGYDSRTKDYKVLRTVSDFGGETEIWSLATGNWKILRAPMPKDFPRHGDNVRYAYVNGAVHWVHHRRRGRRHKAIVDTAIVLFDMASELFREMMMMPEDLRGKHCHISRYMESIGLFTGTDLESFGTIDVDMWVMRDYGAVESWTKLFTIRLEGPQLQPFGFKKNGNEAVFKMSGGRVLTVDLKTKKVGEFAINNEYEYYGFLDCFAESLALLGHVKSF</sequence>
<dbReference type="Pfam" id="PF07734">
    <property type="entry name" value="FBA_1"/>
    <property type="match status" value="1"/>
</dbReference>
<dbReference type="EMBL" id="PDCK01000043">
    <property type="protein sequence ID" value="PRQ31762.1"/>
    <property type="molecule type" value="Genomic_DNA"/>
</dbReference>
<dbReference type="InterPro" id="IPR050796">
    <property type="entry name" value="SCF_F-box_component"/>
</dbReference>
<dbReference type="InterPro" id="IPR001810">
    <property type="entry name" value="F-box_dom"/>
</dbReference>
<proteinExistence type="predicted"/>
<feature type="domain" description="F-box" evidence="1">
    <location>
        <begin position="1"/>
        <end position="46"/>
    </location>
</feature>
<dbReference type="AlphaFoldDB" id="A0A2P6QC66"/>
<evidence type="ECO:0000259" key="1">
    <source>
        <dbReference type="PROSITE" id="PS50181"/>
    </source>
</evidence>
<dbReference type="NCBIfam" id="TIGR01640">
    <property type="entry name" value="F_box_assoc_1"/>
    <property type="match status" value="1"/>
</dbReference>
<evidence type="ECO:0000313" key="2">
    <source>
        <dbReference type="EMBL" id="PRQ31762.1"/>
    </source>
</evidence>
<dbReference type="SUPFAM" id="SSF81383">
    <property type="entry name" value="F-box domain"/>
    <property type="match status" value="1"/>
</dbReference>
<dbReference type="CDD" id="cd22157">
    <property type="entry name" value="F-box_AtFBW1-like"/>
    <property type="match status" value="1"/>
</dbReference>
<dbReference type="PANTHER" id="PTHR31672">
    <property type="entry name" value="BNACNNG10540D PROTEIN"/>
    <property type="match status" value="1"/>
</dbReference>
<accession>A0A2P6QC66</accession>
<comment type="caution">
    <text evidence="2">The sequence shown here is derived from an EMBL/GenBank/DDBJ whole genome shotgun (WGS) entry which is preliminary data.</text>
</comment>
<dbReference type="OrthoDB" id="5314306at2759"/>
<dbReference type="SMART" id="SM00256">
    <property type="entry name" value="FBOX"/>
    <property type="match status" value="1"/>
</dbReference>
<name>A0A2P6QC66_ROSCH</name>
<dbReference type="STRING" id="74649.A0A2P6QC66"/>
<keyword evidence="3" id="KW-1185">Reference proteome</keyword>
<dbReference type="Gene3D" id="1.20.1280.50">
    <property type="match status" value="1"/>
</dbReference>
<gene>
    <name evidence="2" type="ORF">RchiOBHm_Chr5g0039041</name>
</gene>
<reference evidence="2 3" key="1">
    <citation type="journal article" date="2018" name="Nat. Genet.">
        <title>The Rosa genome provides new insights in the design of modern roses.</title>
        <authorList>
            <person name="Bendahmane M."/>
        </authorList>
    </citation>
    <scope>NUCLEOTIDE SEQUENCE [LARGE SCALE GENOMIC DNA]</scope>
    <source>
        <strain evidence="3">cv. Old Blush</strain>
    </source>
</reference>
<protein>
    <submittedName>
        <fullName evidence="2">Putative F-box domain-containing protein</fullName>
    </submittedName>
</protein>
<dbReference type="InterPro" id="IPR017451">
    <property type="entry name" value="F-box-assoc_interact_dom"/>
</dbReference>
<evidence type="ECO:0000313" key="3">
    <source>
        <dbReference type="Proteomes" id="UP000238479"/>
    </source>
</evidence>
<dbReference type="InterPro" id="IPR006527">
    <property type="entry name" value="F-box-assoc_dom_typ1"/>
</dbReference>
<dbReference type="Gramene" id="PRQ31762">
    <property type="protein sequence ID" value="PRQ31762"/>
    <property type="gene ID" value="RchiOBHm_Chr5g0039041"/>
</dbReference>
<dbReference type="PROSITE" id="PS50181">
    <property type="entry name" value="FBOX"/>
    <property type="match status" value="1"/>
</dbReference>
<dbReference type="PANTHER" id="PTHR31672:SF13">
    <property type="entry name" value="F-BOX PROTEIN CPR30-LIKE"/>
    <property type="match status" value="1"/>
</dbReference>
<dbReference type="OMA" id="PCEVEIW"/>
<organism evidence="2 3">
    <name type="scientific">Rosa chinensis</name>
    <name type="common">China rose</name>
    <dbReference type="NCBI Taxonomy" id="74649"/>
    <lineage>
        <taxon>Eukaryota</taxon>
        <taxon>Viridiplantae</taxon>
        <taxon>Streptophyta</taxon>
        <taxon>Embryophyta</taxon>
        <taxon>Tracheophyta</taxon>
        <taxon>Spermatophyta</taxon>
        <taxon>Magnoliopsida</taxon>
        <taxon>eudicotyledons</taxon>
        <taxon>Gunneridae</taxon>
        <taxon>Pentapetalae</taxon>
        <taxon>rosids</taxon>
        <taxon>fabids</taxon>
        <taxon>Rosales</taxon>
        <taxon>Rosaceae</taxon>
        <taxon>Rosoideae</taxon>
        <taxon>Rosoideae incertae sedis</taxon>
        <taxon>Rosa</taxon>
    </lineage>
</organism>